<evidence type="ECO:0000313" key="3">
    <source>
        <dbReference type="EMBL" id="KKL20571.1"/>
    </source>
</evidence>
<gene>
    <name evidence="3" type="ORF">LCGC14_2454140</name>
</gene>
<dbReference type="InterPro" id="IPR024498">
    <property type="entry name" value="DUF2786"/>
</dbReference>
<feature type="domain" description="DUF7168" evidence="2">
    <location>
        <begin position="63"/>
        <end position="170"/>
    </location>
</feature>
<evidence type="ECO:0000259" key="1">
    <source>
        <dbReference type="Pfam" id="PF10979"/>
    </source>
</evidence>
<feature type="domain" description="DUF2786" evidence="1">
    <location>
        <begin position="6"/>
        <end position="43"/>
    </location>
</feature>
<protein>
    <submittedName>
        <fullName evidence="3">Uncharacterized protein</fullName>
    </submittedName>
</protein>
<comment type="caution">
    <text evidence="3">The sequence shown here is derived from an EMBL/GenBank/DDBJ whole genome shotgun (WGS) entry which is preliminary data.</text>
</comment>
<dbReference type="EMBL" id="LAZR01038046">
    <property type="protein sequence ID" value="KKL20571.1"/>
    <property type="molecule type" value="Genomic_DNA"/>
</dbReference>
<dbReference type="Pfam" id="PF10979">
    <property type="entry name" value="DUF2786"/>
    <property type="match status" value="1"/>
</dbReference>
<reference evidence="3" key="1">
    <citation type="journal article" date="2015" name="Nature">
        <title>Complex archaea that bridge the gap between prokaryotes and eukaryotes.</title>
        <authorList>
            <person name="Spang A."/>
            <person name="Saw J.H."/>
            <person name="Jorgensen S.L."/>
            <person name="Zaremba-Niedzwiedzka K."/>
            <person name="Martijn J."/>
            <person name="Lind A.E."/>
            <person name="van Eijk R."/>
            <person name="Schleper C."/>
            <person name="Guy L."/>
            <person name="Ettema T.J."/>
        </authorList>
    </citation>
    <scope>NUCLEOTIDE SEQUENCE</scope>
</reference>
<dbReference type="AlphaFoldDB" id="A0A0F9DSD1"/>
<name>A0A0F9DSD1_9ZZZZ</name>
<dbReference type="InterPro" id="IPR055592">
    <property type="entry name" value="DUF7168"/>
</dbReference>
<accession>A0A0F9DSD1</accession>
<evidence type="ECO:0000259" key="2">
    <source>
        <dbReference type="Pfam" id="PF23771"/>
    </source>
</evidence>
<proteinExistence type="predicted"/>
<dbReference type="Pfam" id="PF23771">
    <property type="entry name" value="DUF7168"/>
    <property type="match status" value="1"/>
</dbReference>
<organism evidence="3">
    <name type="scientific">marine sediment metagenome</name>
    <dbReference type="NCBI Taxonomy" id="412755"/>
    <lineage>
        <taxon>unclassified sequences</taxon>
        <taxon>metagenomes</taxon>
        <taxon>ecological metagenomes</taxon>
    </lineage>
</organism>
<sequence>MVNVEEKIRALLRLANDAGASEHEASLAMERAHALLLKHNLDMMEVEAGTDGEVQQVVDEEFDYRYADRWRPSLVNVVAQHNYCRVVNMSKRGSLQVIGRPHNVAATKEMSRWLMGQVADLTRERWGIEANVLDQTGDTREQDWKDGFAYGIITRLGERLAEQKATEEGRDSNARALVVDLASETDGFMKGAYPRLTRRSVSFDGAAYNVGVRAADGVSISPGSRQVGGERKRLT</sequence>